<reference evidence="2 3" key="1">
    <citation type="journal article" date="2016" name="Nat. Commun.">
        <title>Thousands of microbial genomes shed light on interconnected biogeochemical processes in an aquifer system.</title>
        <authorList>
            <person name="Anantharaman K."/>
            <person name="Brown C.T."/>
            <person name="Hug L.A."/>
            <person name="Sharon I."/>
            <person name="Castelle C.J."/>
            <person name="Probst A.J."/>
            <person name="Thomas B.C."/>
            <person name="Singh A."/>
            <person name="Wilkins M.J."/>
            <person name="Karaoz U."/>
            <person name="Brodie E.L."/>
            <person name="Williams K.H."/>
            <person name="Hubbard S.S."/>
            <person name="Banfield J.F."/>
        </authorList>
    </citation>
    <scope>NUCLEOTIDE SEQUENCE [LARGE SCALE GENOMIC DNA]</scope>
</reference>
<dbReference type="EMBL" id="MHQT01000032">
    <property type="protein sequence ID" value="OHA09012.1"/>
    <property type="molecule type" value="Genomic_DNA"/>
</dbReference>
<protein>
    <submittedName>
        <fullName evidence="2">Uncharacterized protein</fullName>
    </submittedName>
</protein>
<dbReference type="Proteomes" id="UP000178977">
    <property type="component" value="Unassembled WGS sequence"/>
</dbReference>
<accession>A0A1G2LDX6</accession>
<comment type="caution">
    <text evidence="2">The sequence shown here is derived from an EMBL/GenBank/DDBJ whole genome shotgun (WGS) entry which is preliminary data.</text>
</comment>
<keyword evidence="1" id="KW-0472">Membrane</keyword>
<gene>
    <name evidence="2" type="ORF">A3A44_01165</name>
</gene>
<keyword evidence="1" id="KW-1133">Transmembrane helix</keyword>
<feature type="transmembrane region" description="Helical" evidence="1">
    <location>
        <begin position="85"/>
        <end position="106"/>
    </location>
</feature>
<evidence type="ECO:0000256" key="1">
    <source>
        <dbReference type="SAM" id="Phobius"/>
    </source>
</evidence>
<feature type="transmembrane region" description="Helical" evidence="1">
    <location>
        <begin position="48"/>
        <end position="73"/>
    </location>
</feature>
<organism evidence="2 3">
    <name type="scientific">Candidatus Sungbacteria bacterium RIFCSPLOWO2_01_FULL_60_25</name>
    <dbReference type="NCBI Taxonomy" id="1802281"/>
    <lineage>
        <taxon>Bacteria</taxon>
        <taxon>Candidatus Sungiibacteriota</taxon>
    </lineage>
</organism>
<proteinExistence type="predicted"/>
<evidence type="ECO:0000313" key="3">
    <source>
        <dbReference type="Proteomes" id="UP000178977"/>
    </source>
</evidence>
<name>A0A1G2LDX6_9BACT</name>
<dbReference type="AlphaFoldDB" id="A0A1G2LDX6"/>
<evidence type="ECO:0000313" key="2">
    <source>
        <dbReference type="EMBL" id="OHA09012.1"/>
    </source>
</evidence>
<keyword evidence="1" id="KW-0812">Transmembrane</keyword>
<dbReference type="STRING" id="1802281.A3A44_01165"/>
<sequence length="107" mass="11581">MKHSPSRVGFYQAIGLAAYIAVFATILSQVQAWTQTHPVSIPPAVGISLFLLAFVISALISGSIALARPAMLFFDGHKLDAVKIIFWNAVWLVAILLVAAVVLFTMR</sequence>